<sequence>MYDRRYGALNGLRFLQAQLSNYAPRTGLLPEPKSAPPLCGFRAAFAPLLCRFRLSFELLLCPFRPSLSFRLSFVPLLRPFRPSLSFRLSFVLLSGRFHPSSASFHLVFVPLHYRFRIVNVPPWYKNATLQPLPHPIRTANVPPWYRHATDLRPFIPRTYQRGTDACIFALNPYRSCTTVVQKRYTSAHSPPNLYRERTTVVQKRYEFGE</sequence>
<reference evidence="1 2" key="1">
    <citation type="submission" date="2014-03" db="EMBL/GenBank/DDBJ databases">
        <title>Genomics of Bifidobacteria.</title>
        <authorList>
            <person name="Ventura M."/>
            <person name="Milani C."/>
            <person name="Lugli G.A."/>
        </authorList>
    </citation>
    <scope>NUCLEOTIDE SEQUENCE [LARGE SCALE GENOMIC DNA]</scope>
    <source>
        <strain evidence="1 2">LMG 11596</strain>
    </source>
</reference>
<evidence type="ECO:0000313" key="2">
    <source>
        <dbReference type="Proteomes" id="UP000029074"/>
    </source>
</evidence>
<dbReference type="EMBL" id="JGYW01000003">
    <property type="protein sequence ID" value="KFI59416.1"/>
    <property type="molecule type" value="Genomic_DNA"/>
</dbReference>
<dbReference type="AlphaFoldDB" id="A0A087AKW6"/>
<organism evidence="1 2">
    <name type="scientific">Bifidobacterium gallicum DSM 20093 = LMG 11596</name>
    <dbReference type="NCBI Taxonomy" id="561180"/>
    <lineage>
        <taxon>Bacteria</taxon>
        <taxon>Bacillati</taxon>
        <taxon>Actinomycetota</taxon>
        <taxon>Actinomycetes</taxon>
        <taxon>Bifidobacteriales</taxon>
        <taxon>Bifidobacteriaceae</taxon>
        <taxon>Bifidobacterium</taxon>
    </lineage>
</organism>
<accession>A0A087AKW6</accession>
<name>A0A087AKW6_9BIFI</name>
<evidence type="ECO:0000313" key="1">
    <source>
        <dbReference type="EMBL" id="KFI59416.1"/>
    </source>
</evidence>
<protein>
    <submittedName>
        <fullName evidence="1">Uncharacterized protein</fullName>
    </submittedName>
</protein>
<gene>
    <name evidence="1" type="ORF">BGLCM_0529</name>
</gene>
<proteinExistence type="predicted"/>
<keyword evidence="2" id="KW-1185">Reference proteome</keyword>
<comment type="caution">
    <text evidence="1">The sequence shown here is derived from an EMBL/GenBank/DDBJ whole genome shotgun (WGS) entry which is preliminary data.</text>
</comment>
<dbReference type="Proteomes" id="UP000029074">
    <property type="component" value="Unassembled WGS sequence"/>
</dbReference>